<dbReference type="EMBL" id="LXQA010143521">
    <property type="protein sequence ID" value="MCI24781.1"/>
    <property type="molecule type" value="Genomic_DNA"/>
</dbReference>
<name>A0A392QK69_9FABA</name>
<dbReference type="Proteomes" id="UP000265520">
    <property type="component" value="Unassembled WGS sequence"/>
</dbReference>
<evidence type="ECO:0000313" key="1">
    <source>
        <dbReference type="EMBL" id="MCI24781.1"/>
    </source>
</evidence>
<organism evidence="1 2">
    <name type="scientific">Trifolium medium</name>
    <dbReference type="NCBI Taxonomy" id="97028"/>
    <lineage>
        <taxon>Eukaryota</taxon>
        <taxon>Viridiplantae</taxon>
        <taxon>Streptophyta</taxon>
        <taxon>Embryophyta</taxon>
        <taxon>Tracheophyta</taxon>
        <taxon>Spermatophyta</taxon>
        <taxon>Magnoliopsida</taxon>
        <taxon>eudicotyledons</taxon>
        <taxon>Gunneridae</taxon>
        <taxon>Pentapetalae</taxon>
        <taxon>rosids</taxon>
        <taxon>fabids</taxon>
        <taxon>Fabales</taxon>
        <taxon>Fabaceae</taxon>
        <taxon>Papilionoideae</taxon>
        <taxon>50 kb inversion clade</taxon>
        <taxon>NPAAA clade</taxon>
        <taxon>Hologalegina</taxon>
        <taxon>IRL clade</taxon>
        <taxon>Trifolieae</taxon>
        <taxon>Trifolium</taxon>
    </lineage>
</organism>
<accession>A0A392QK69</accession>
<feature type="non-terminal residue" evidence="1">
    <location>
        <position position="1"/>
    </location>
</feature>
<proteinExistence type="predicted"/>
<dbReference type="AlphaFoldDB" id="A0A392QK69"/>
<reference evidence="1 2" key="1">
    <citation type="journal article" date="2018" name="Front. Plant Sci.">
        <title>Red Clover (Trifolium pratense) and Zigzag Clover (T. medium) - A Picture of Genomic Similarities and Differences.</title>
        <authorList>
            <person name="Dluhosova J."/>
            <person name="Istvanek J."/>
            <person name="Nedelnik J."/>
            <person name="Repkova J."/>
        </authorList>
    </citation>
    <scope>NUCLEOTIDE SEQUENCE [LARGE SCALE GENOMIC DNA]</scope>
    <source>
        <strain evidence="2">cv. 10/8</strain>
        <tissue evidence="1">Leaf</tissue>
    </source>
</reference>
<protein>
    <submittedName>
        <fullName evidence="1">Uncharacterized protein</fullName>
    </submittedName>
</protein>
<sequence length="63" mass="7382">DGTRDPDKHVEHIDTILDYHGTCGDPDKHVETLNLNELESRVKKERLNLESEFDEDKSKFERS</sequence>
<comment type="caution">
    <text evidence="1">The sequence shown here is derived from an EMBL/GenBank/DDBJ whole genome shotgun (WGS) entry which is preliminary data.</text>
</comment>
<keyword evidence="2" id="KW-1185">Reference proteome</keyword>
<evidence type="ECO:0000313" key="2">
    <source>
        <dbReference type="Proteomes" id="UP000265520"/>
    </source>
</evidence>